<dbReference type="Proteomes" id="UP000236178">
    <property type="component" value="Unassembled WGS sequence"/>
</dbReference>
<comment type="caution">
    <text evidence="1">The sequence shown here is derived from an EMBL/GenBank/DDBJ whole genome shotgun (WGS) entry which is preliminary data.</text>
</comment>
<gene>
    <name evidence="1" type="ORF">CW362_30695</name>
</gene>
<sequence length="211" mass="23236">MQVHSCPRCHAEGIRTCAGPLLCAGCVEQVGRQLRALPYLHQECLHHVSPASRRTNPTKVSGSRRNDFLDISVLDSRHNILAVLESWSELVVERLGRVAPKRTVPDLARFLARHLAWLTAQPPAAEFADEIEGLAGELRRIVDPDPGGLQALIRTCVVEGCNGTISAFPQHQKSRRPADGSVGCSAGHSWKMHELLVLRRLVERQRKGVSA</sequence>
<evidence type="ECO:0000313" key="1">
    <source>
        <dbReference type="EMBL" id="PKT69229.1"/>
    </source>
</evidence>
<accession>A0A2I0SH56</accession>
<dbReference type="EMBL" id="PJOS01000081">
    <property type="protein sequence ID" value="PKT69229.1"/>
    <property type="molecule type" value="Genomic_DNA"/>
</dbReference>
<organism evidence="1 2">
    <name type="scientific">Streptomyces populi</name>
    <dbReference type="NCBI Taxonomy" id="2058924"/>
    <lineage>
        <taxon>Bacteria</taxon>
        <taxon>Bacillati</taxon>
        <taxon>Actinomycetota</taxon>
        <taxon>Actinomycetes</taxon>
        <taxon>Kitasatosporales</taxon>
        <taxon>Streptomycetaceae</taxon>
        <taxon>Streptomyces</taxon>
    </lineage>
</organism>
<reference evidence="1 2" key="1">
    <citation type="submission" date="2017-12" db="EMBL/GenBank/DDBJ databases">
        <title>Streptomyces populusis sp. nov., a novel endophytic actinobacterium isolated from stems of Populus adenopoda Maxim.</title>
        <authorList>
            <person name="Wang Z."/>
        </authorList>
    </citation>
    <scope>NUCLEOTIDE SEQUENCE [LARGE SCALE GENOMIC DNA]</scope>
    <source>
        <strain evidence="1 2">A249</strain>
    </source>
</reference>
<proteinExistence type="predicted"/>
<keyword evidence="2" id="KW-1185">Reference proteome</keyword>
<dbReference type="RefSeq" id="WP_103552877.1">
    <property type="nucleotide sequence ID" value="NZ_JBHJSK010000043.1"/>
</dbReference>
<evidence type="ECO:0000313" key="2">
    <source>
        <dbReference type="Proteomes" id="UP000236178"/>
    </source>
</evidence>
<name>A0A2I0SH56_9ACTN</name>
<dbReference type="OrthoDB" id="4261376at2"/>
<dbReference type="AlphaFoldDB" id="A0A2I0SH56"/>
<protein>
    <submittedName>
        <fullName evidence="1">Uncharacterized protein</fullName>
    </submittedName>
</protein>